<dbReference type="PANTHER" id="PTHR23180:SF399">
    <property type="entry name" value="BLOWN FUSE, ISOFORM A-RELATED"/>
    <property type="match status" value="1"/>
</dbReference>
<evidence type="ECO:0000256" key="3">
    <source>
        <dbReference type="PROSITE-ProRule" id="PRU00023"/>
    </source>
</evidence>
<evidence type="ECO:0000313" key="4">
    <source>
        <dbReference type="EMBL" id="CAD6195839.1"/>
    </source>
</evidence>
<evidence type="ECO:0000313" key="5">
    <source>
        <dbReference type="Proteomes" id="UP000835052"/>
    </source>
</evidence>
<dbReference type="Pfam" id="PF13857">
    <property type="entry name" value="Ank_5"/>
    <property type="match status" value="1"/>
</dbReference>
<dbReference type="OrthoDB" id="10070851at2759"/>
<organism evidence="4 5">
    <name type="scientific">Caenorhabditis auriculariae</name>
    <dbReference type="NCBI Taxonomy" id="2777116"/>
    <lineage>
        <taxon>Eukaryota</taxon>
        <taxon>Metazoa</taxon>
        <taxon>Ecdysozoa</taxon>
        <taxon>Nematoda</taxon>
        <taxon>Chromadorea</taxon>
        <taxon>Rhabditida</taxon>
        <taxon>Rhabditina</taxon>
        <taxon>Rhabditomorpha</taxon>
        <taxon>Rhabditoidea</taxon>
        <taxon>Rhabditidae</taxon>
        <taxon>Peloderinae</taxon>
        <taxon>Caenorhabditis</taxon>
    </lineage>
</organism>
<keyword evidence="2" id="KW-0862">Zinc</keyword>
<dbReference type="InterPro" id="IPR045258">
    <property type="entry name" value="ACAP1/2/3-like"/>
</dbReference>
<dbReference type="SMART" id="SM00248">
    <property type="entry name" value="ANK"/>
    <property type="match status" value="2"/>
</dbReference>
<dbReference type="GO" id="GO:0046872">
    <property type="term" value="F:metal ion binding"/>
    <property type="evidence" value="ECO:0007669"/>
    <property type="project" value="UniProtKB-KW"/>
</dbReference>
<dbReference type="SUPFAM" id="SSF48403">
    <property type="entry name" value="Ankyrin repeat"/>
    <property type="match status" value="1"/>
</dbReference>
<dbReference type="InterPro" id="IPR002110">
    <property type="entry name" value="Ankyrin_rpt"/>
</dbReference>
<feature type="repeat" description="ANK" evidence="3">
    <location>
        <begin position="5"/>
        <end position="37"/>
    </location>
</feature>
<dbReference type="PANTHER" id="PTHR23180">
    <property type="entry name" value="CENTAURIN/ARF"/>
    <property type="match status" value="1"/>
</dbReference>
<keyword evidence="5" id="KW-1185">Reference proteome</keyword>
<reference evidence="4" key="1">
    <citation type="submission" date="2020-10" db="EMBL/GenBank/DDBJ databases">
        <authorList>
            <person name="Kikuchi T."/>
        </authorList>
    </citation>
    <scope>NUCLEOTIDE SEQUENCE</scope>
    <source>
        <strain evidence="4">NKZ352</strain>
    </source>
</reference>
<evidence type="ECO:0000256" key="1">
    <source>
        <dbReference type="ARBA" id="ARBA00022723"/>
    </source>
</evidence>
<dbReference type="Proteomes" id="UP000835052">
    <property type="component" value="Unassembled WGS sequence"/>
</dbReference>
<dbReference type="GO" id="GO:0005096">
    <property type="term" value="F:GTPase activator activity"/>
    <property type="evidence" value="ECO:0007669"/>
    <property type="project" value="InterPro"/>
</dbReference>
<dbReference type="Gene3D" id="1.25.40.20">
    <property type="entry name" value="Ankyrin repeat-containing domain"/>
    <property type="match status" value="1"/>
</dbReference>
<accession>A0A8S1HN82</accession>
<dbReference type="InterPro" id="IPR036770">
    <property type="entry name" value="Ankyrin_rpt-contain_sf"/>
</dbReference>
<keyword evidence="3" id="KW-0040">ANK repeat</keyword>
<keyword evidence="1" id="KW-0479">Metal-binding</keyword>
<comment type="caution">
    <text evidence="4">The sequence shown here is derived from an EMBL/GenBank/DDBJ whole genome shotgun (WGS) entry which is preliminary data.</text>
</comment>
<name>A0A8S1HN82_9PELO</name>
<sequence>MLDDKLNTPLHLAALEANTLQVCQLLKRGADKNLKNVDGKTPLDIAMEGKHADIVTLFRVTNMRDEFNDYNNPMDDTVDSVISDIARRAAVEKLNGS</sequence>
<dbReference type="AlphaFoldDB" id="A0A8S1HN82"/>
<dbReference type="EMBL" id="CAJGYM010000061">
    <property type="protein sequence ID" value="CAD6195839.1"/>
    <property type="molecule type" value="Genomic_DNA"/>
</dbReference>
<dbReference type="PROSITE" id="PS50297">
    <property type="entry name" value="ANK_REP_REGION"/>
    <property type="match status" value="1"/>
</dbReference>
<proteinExistence type="predicted"/>
<dbReference type="PROSITE" id="PS50088">
    <property type="entry name" value="ANK_REPEAT"/>
    <property type="match status" value="1"/>
</dbReference>
<gene>
    <name evidence="4" type="ORF">CAUJ_LOCUS11757</name>
</gene>
<evidence type="ECO:0000256" key="2">
    <source>
        <dbReference type="ARBA" id="ARBA00022833"/>
    </source>
</evidence>
<protein>
    <submittedName>
        <fullName evidence="4">Uncharacterized protein</fullName>
    </submittedName>
</protein>